<dbReference type="PANTHER" id="PTHR30576">
    <property type="entry name" value="COLANIC BIOSYNTHESIS UDP-GLUCOSE LIPID CARRIER TRANSFERASE"/>
    <property type="match status" value="1"/>
</dbReference>
<dbReference type="NCBIfam" id="TIGR03025">
    <property type="entry name" value="EPS_sugtrans"/>
    <property type="match status" value="1"/>
</dbReference>
<evidence type="ECO:0000256" key="8">
    <source>
        <dbReference type="SAM" id="Phobius"/>
    </source>
</evidence>
<name>A0A1I0VRA6_9ACTN</name>
<feature type="compositionally biased region" description="Low complexity" evidence="7">
    <location>
        <begin position="11"/>
        <end position="22"/>
    </location>
</feature>
<evidence type="ECO:0000256" key="7">
    <source>
        <dbReference type="SAM" id="MobiDB-lite"/>
    </source>
</evidence>
<dbReference type="EMBL" id="FOKC01000001">
    <property type="protein sequence ID" value="SFA78915.1"/>
    <property type="molecule type" value="Genomic_DNA"/>
</dbReference>
<feature type="region of interest" description="Disordered" evidence="7">
    <location>
        <begin position="1"/>
        <end position="22"/>
    </location>
</feature>
<dbReference type="InterPro" id="IPR017475">
    <property type="entry name" value="EPS_sugar_tfrase"/>
</dbReference>
<feature type="domain" description="Bacterial sugar transferase" evidence="9">
    <location>
        <begin position="300"/>
        <end position="487"/>
    </location>
</feature>
<dbReference type="OrthoDB" id="9808602at2"/>
<keyword evidence="3 11" id="KW-0808">Transferase</keyword>
<dbReference type="AlphaFoldDB" id="A0A1I0VRA6"/>
<dbReference type="GO" id="GO:0016780">
    <property type="term" value="F:phosphotransferase activity, for other substituted phosphate groups"/>
    <property type="evidence" value="ECO:0007669"/>
    <property type="project" value="TreeGrafter"/>
</dbReference>
<evidence type="ECO:0000256" key="4">
    <source>
        <dbReference type="ARBA" id="ARBA00022692"/>
    </source>
</evidence>
<feature type="transmembrane region" description="Helical" evidence="8">
    <location>
        <begin position="70"/>
        <end position="99"/>
    </location>
</feature>
<keyword evidence="6 8" id="KW-0472">Membrane</keyword>
<sequence length="493" mass="52900">MTQTTVGRSTPGAALPLPRIPRPRGLQQLVPPPLLAPVPPVPDVTVVPPALTPRRGVSRPAVALDTALSLALGATAAALGVLAAPVALTAALAWPLLLLATGHYRHVGLGESRLTPPLRILGTGARAAVLALALAPWFVTADAVALAALVAVLSVASTVPSLAGIGRRRPRVVLVGRPRDVREALAELRTADNHEVVAACLTRSSKIPLGDLPTYLGFEATSAVAAHHRADALVVLPGARLTHAQVRRLHWSLAGVGADLYLGTGLLDVEPQRTRVVSTAGVDLLHVTSPVLHGPRRLLKDVVERSLALVVLVMTLPLLALLCVAIRRETPGPALFRQERVGLDGVPFTMFKLRSMGNDAEDERSELVAHNEGDGILFKIRIDPRITPLGRQLRRYSLDELPQLWNVVRGDMSLVGPRPALPSEVARYDIDPRRRLVVKPGVTGLWQVSGRSDLSWEESVRLDLRYVDNWSLRLDVSILARTVQAVLGHRGAY</sequence>
<protein>
    <submittedName>
        <fullName evidence="11">Exopolysaccharide biosynthesis polyprenyl glycosylphosphotransferase</fullName>
    </submittedName>
    <submittedName>
        <fullName evidence="10">Sugar transferase</fullName>
    </submittedName>
</protein>
<organism evidence="11 12">
    <name type="scientific">Nocardioides alpinus</name>
    <dbReference type="NCBI Taxonomy" id="748909"/>
    <lineage>
        <taxon>Bacteria</taxon>
        <taxon>Bacillati</taxon>
        <taxon>Actinomycetota</taxon>
        <taxon>Actinomycetes</taxon>
        <taxon>Propionibacteriales</taxon>
        <taxon>Nocardioidaceae</taxon>
        <taxon>Nocardioides</taxon>
    </lineage>
</organism>
<comment type="subcellular location">
    <subcellularLocation>
        <location evidence="1">Membrane</location>
        <topology evidence="1">Multi-pass membrane protein</topology>
    </subcellularLocation>
</comment>
<gene>
    <name evidence="10" type="ORF">CXG46_18430</name>
    <name evidence="11" type="ORF">SAMN05192575_101405</name>
</gene>
<dbReference type="GO" id="GO:0016020">
    <property type="term" value="C:membrane"/>
    <property type="evidence" value="ECO:0007669"/>
    <property type="project" value="UniProtKB-SubCell"/>
</dbReference>
<evidence type="ECO:0000313" key="12">
    <source>
        <dbReference type="Proteomes" id="UP000199113"/>
    </source>
</evidence>
<reference evidence="11" key="1">
    <citation type="submission" date="2016-10" db="EMBL/GenBank/DDBJ databases">
        <authorList>
            <person name="de Groot N.N."/>
        </authorList>
    </citation>
    <scope>NUCLEOTIDE SEQUENCE [LARGE SCALE GENOMIC DNA]</scope>
    <source>
        <strain evidence="11">CGMCC 1.10697</strain>
    </source>
</reference>
<evidence type="ECO:0000259" key="9">
    <source>
        <dbReference type="Pfam" id="PF02397"/>
    </source>
</evidence>
<keyword evidence="5 8" id="KW-1133">Transmembrane helix</keyword>
<reference evidence="10 13" key="2">
    <citation type="submission" date="2017-12" db="EMBL/GenBank/DDBJ databases">
        <title>Pharmacopeia of the Arctic Ocean.</title>
        <authorList>
            <person name="Collins E."/>
            <person name="Ducluzeau A.-L."/>
        </authorList>
    </citation>
    <scope>NUCLEOTIDE SEQUENCE [LARGE SCALE GENOMIC DNA]</scope>
    <source>
        <strain evidence="10 13">DSM 23325</strain>
    </source>
</reference>
<dbReference type="InterPro" id="IPR003362">
    <property type="entry name" value="Bact_transf"/>
</dbReference>
<keyword evidence="13" id="KW-1185">Reference proteome</keyword>
<dbReference type="Proteomes" id="UP000233565">
    <property type="component" value="Unassembled WGS sequence"/>
</dbReference>
<accession>A0A1I0VRA6</accession>
<evidence type="ECO:0000256" key="5">
    <source>
        <dbReference type="ARBA" id="ARBA00022989"/>
    </source>
</evidence>
<feature type="transmembrane region" description="Helical" evidence="8">
    <location>
        <begin position="306"/>
        <end position="327"/>
    </location>
</feature>
<evidence type="ECO:0000256" key="6">
    <source>
        <dbReference type="ARBA" id="ARBA00023136"/>
    </source>
</evidence>
<dbReference type="Proteomes" id="UP000199113">
    <property type="component" value="Unassembled WGS sequence"/>
</dbReference>
<evidence type="ECO:0000313" key="13">
    <source>
        <dbReference type="Proteomes" id="UP000233565"/>
    </source>
</evidence>
<evidence type="ECO:0000256" key="2">
    <source>
        <dbReference type="ARBA" id="ARBA00006464"/>
    </source>
</evidence>
<dbReference type="Pfam" id="PF02397">
    <property type="entry name" value="Bac_transf"/>
    <property type="match status" value="1"/>
</dbReference>
<feature type="transmembrane region" description="Helical" evidence="8">
    <location>
        <begin position="145"/>
        <end position="165"/>
    </location>
</feature>
<evidence type="ECO:0000313" key="11">
    <source>
        <dbReference type="EMBL" id="SFA78915.1"/>
    </source>
</evidence>
<dbReference type="STRING" id="748909.SAMN05192575_101405"/>
<evidence type="ECO:0000256" key="1">
    <source>
        <dbReference type="ARBA" id="ARBA00004141"/>
    </source>
</evidence>
<dbReference type="PANTHER" id="PTHR30576:SF10">
    <property type="entry name" value="SLL5057 PROTEIN"/>
    <property type="match status" value="1"/>
</dbReference>
<comment type="similarity">
    <text evidence="2">Belongs to the bacterial sugar transferase family.</text>
</comment>
<evidence type="ECO:0000256" key="3">
    <source>
        <dbReference type="ARBA" id="ARBA00022679"/>
    </source>
</evidence>
<keyword evidence="4 8" id="KW-0812">Transmembrane</keyword>
<proteinExistence type="inferred from homology"/>
<evidence type="ECO:0000313" key="10">
    <source>
        <dbReference type="EMBL" id="PKH37429.1"/>
    </source>
</evidence>
<dbReference type="EMBL" id="PJBV01000035">
    <property type="protein sequence ID" value="PKH37429.1"/>
    <property type="molecule type" value="Genomic_DNA"/>
</dbReference>